<protein>
    <submittedName>
        <fullName evidence="2">Uncharacterized protein</fullName>
    </submittedName>
</protein>
<gene>
    <name evidence="2" type="ORF">F8M41_008028</name>
</gene>
<evidence type="ECO:0000256" key="1">
    <source>
        <dbReference type="SAM" id="Coils"/>
    </source>
</evidence>
<accession>A0A8H3X6Q5</accession>
<feature type="coiled-coil region" evidence="1">
    <location>
        <begin position="7"/>
        <end position="34"/>
    </location>
</feature>
<name>A0A8H3X6Q5_GIGMA</name>
<proteinExistence type="predicted"/>
<dbReference type="EMBL" id="WTPW01001828">
    <property type="protein sequence ID" value="KAF0412001.1"/>
    <property type="molecule type" value="Genomic_DNA"/>
</dbReference>
<keyword evidence="1" id="KW-0175">Coiled coil</keyword>
<comment type="caution">
    <text evidence="2">The sequence shown here is derived from an EMBL/GenBank/DDBJ whole genome shotgun (WGS) entry which is preliminary data.</text>
</comment>
<reference evidence="2 3" key="1">
    <citation type="journal article" date="2019" name="Environ. Microbiol.">
        <title>At the nexus of three kingdoms: the genome of the mycorrhizal fungus Gigaspora margarita provides insights into plant, endobacterial and fungal interactions.</title>
        <authorList>
            <person name="Venice F."/>
            <person name="Ghignone S."/>
            <person name="Salvioli di Fossalunga A."/>
            <person name="Amselem J."/>
            <person name="Novero M."/>
            <person name="Xianan X."/>
            <person name="Sedzielewska Toro K."/>
            <person name="Morin E."/>
            <person name="Lipzen A."/>
            <person name="Grigoriev I.V."/>
            <person name="Henrissat B."/>
            <person name="Martin F.M."/>
            <person name="Bonfante P."/>
        </authorList>
    </citation>
    <scope>NUCLEOTIDE SEQUENCE [LARGE SCALE GENOMIC DNA]</scope>
    <source>
        <strain evidence="2 3">BEG34</strain>
    </source>
</reference>
<dbReference type="Proteomes" id="UP000439903">
    <property type="component" value="Unassembled WGS sequence"/>
</dbReference>
<evidence type="ECO:0000313" key="3">
    <source>
        <dbReference type="Proteomes" id="UP000439903"/>
    </source>
</evidence>
<evidence type="ECO:0000313" key="2">
    <source>
        <dbReference type="EMBL" id="KAF0412001.1"/>
    </source>
</evidence>
<dbReference type="AlphaFoldDB" id="A0A8H3X6Q5"/>
<organism evidence="2 3">
    <name type="scientific">Gigaspora margarita</name>
    <dbReference type="NCBI Taxonomy" id="4874"/>
    <lineage>
        <taxon>Eukaryota</taxon>
        <taxon>Fungi</taxon>
        <taxon>Fungi incertae sedis</taxon>
        <taxon>Mucoromycota</taxon>
        <taxon>Glomeromycotina</taxon>
        <taxon>Glomeromycetes</taxon>
        <taxon>Diversisporales</taxon>
        <taxon>Gigasporaceae</taxon>
        <taxon>Gigaspora</taxon>
    </lineage>
</organism>
<dbReference type="OrthoDB" id="2488272at2759"/>
<sequence length="111" mass="13177">MLNNFIFLQQTEEYEQYQAKIEDLQRKIKDIEAAALQSVLRLQKVIEEKDNIIQNTIKQYKAKMYFYADFFGQSFKAANDYYYSSISTHQIINDFTNETYIFENNVSAVIS</sequence>
<keyword evidence="3" id="KW-1185">Reference proteome</keyword>